<dbReference type="GO" id="GO:0005975">
    <property type="term" value="P:carbohydrate metabolic process"/>
    <property type="evidence" value="ECO:0007669"/>
    <property type="project" value="InterPro"/>
</dbReference>
<dbReference type="Proteomes" id="UP000095651">
    <property type="component" value="Unassembled WGS sequence"/>
</dbReference>
<dbReference type="PANTHER" id="PTHR11749">
    <property type="entry name" value="RIBULOSE-5-PHOSPHATE-3-EPIMERASE"/>
    <property type="match status" value="1"/>
</dbReference>
<dbReference type="SUPFAM" id="SSF51366">
    <property type="entry name" value="Ribulose-phoshate binding barrel"/>
    <property type="match status" value="1"/>
</dbReference>
<reference evidence="3 4" key="1">
    <citation type="submission" date="2015-09" db="EMBL/GenBank/DDBJ databases">
        <authorList>
            <consortium name="Pathogen Informatics"/>
        </authorList>
    </citation>
    <scope>NUCLEOTIDE SEQUENCE [LARGE SCALE GENOMIC DNA]</scope>
    <source>
        <strain evidence="3 4">2789STDY5608850</strain>
    </source>
</reference>
<dbReference type="EC" id="5.1.3.-" evidence="3"/>
<protein>
    <submittedName>
        <fullName evidence="3">Ribulose-5-phosphate 3-epimerase</fullName>
        <ecNumber evidence="3">5.1.3.-</ecNumber>
        <ecNumber evidence="3">5.1.3.1</ecNumber>
    </submittedName>
</protein>
<keyword evidence="2 3" id="KW-0413">Isomerase</keyword>
<proteinExistence type="predicted"/>
<evidence type="ECO:0000256" key="1">
    <source>
        <dbReference type="ARBA" id="ARBA00022723"/>
    </source>
</evidence>
<dbReference type="InterPro" id="IPR011060">
    <property type="entry name" value="RibuloseP-bd_barrel"/>
</dbReference>
<dbReference type="EMBL" id="CYZE01000018">
    <property type="protein sequence ID" value="CUP11031.1"/>
    <property type="molecule type" value="Genomic_DNA"/>
</dbReference>
<dbReference type="AlphaFoldDB" id="A0A174KJP0"/>
<evidence type="ECO:0000313" key="3">
    <source>
        <dbReference type="EMBL" id="CUP11031.1"/>
    </source>
</evidence>
<dbReference type="InterPro" id="IPR013785">
    <property type="entry name" value="Aldolase_TIM"/>
</dbReference>
<dbReference type="PROSITE" id="PS01085">
    <property type="entry name" value="RIBUL_P_3_EPIMER_1"/>
    <property type="match status" value="1"/>
</dbReference>
<dbReference type="EC" id="5.1.3.1" evidence="3"/>
<keyword evidence="1" id="KW-0479">Metal-binding</keyword>
<evidence type="ECO:0000313" key="4">
    <source>
        <dbReference type="Proteomes" id="UP000095651"/>
    </source>
</evidence>
<dbReference type="Pfam" id="PF00834">
    <property type="entry name" value="Ribul_P_3_epim"/>
    <property type="match status" value="1"/>
</dbReference>
<organism evidence="3 4">
    <name type="scientific">Hungatella hathewayi</name>
    <dbReference type="NCBI Taxonomy" id="154046"/>
    <lineage>
        <taxon>Bacteria</taxon>
        <taxon>Bacillati</taxon>
        <taxon>Bacillota</taxon>
        <taxon>Clostridia</taxon>
        <taxon>Lachnospirales</taxon>
        <taxon>Lachnospiraceae</taxon>
        <taxon>Hungatella</taxon>
    </lineage>
</organism>
<dbReference type="CDD" id="cd00429">
    <property type="entry name" value="RPE"/>
    <property type="match status" value="1"/>
</dbReference>
<dbReference type="Gene3D" id="3.20.20.70">
    <property type="entry name" value="Aldolase class I"/>
    <property type="match status" value="1"/>
</dbReference>
<sequence length="210" mass="23190">MKLMPSIASADPLAVGEVLKNLEAWPYLHIDIEDGNFVPNITFGMKTVRAICKEAGKRYIQVHLMVSHPESYLDGLAACGVDSVIAHLEALDYPLYFLNHCRALGLETGLAVNIKTPVEAVNPFLENMDQLLLMTSEPDYLEEKVYGPAVERLIRLAGYIPAGVELYADGGVTRETLQELERAGVHGAVLGRLVFQSPDPLEMLKELKEE</sequence>
<dbReference type="RefSeq" id="WP_055659289.1">
    <property type="nucleotide sequence ID" value="NZ_CABIXC010000018.1"/>
</dbReference>
<accession>A0A174KJP0</accession>
<gene>
    <name evidence="3" type="primary">alsE_2</name>
    <name evidence="3" type="ORF">ERS852407_04999</name>
</gene>
<dbReference type="InterPro" id="IPR000056">
    <property type="entry name" value="Ribul_P_3_epim-like"/>
</dbReference>
<evidence type="ECO:0000256" key="2">
    <source>
        <dbReference type="ARBA" id="ARBA00023235"/>
    </source>
</evidence>
<dbReference type="GO" id="GO:0004750">
    <property type="term" value="F:D-ribulose-phosphate 3-epimerase activity"/>
    <property type="evidence" value="ECO:0007669"/>
    <property type="project" value="UniProtKB-EC"/>
</dbReference>
<dbReference type="GO" id="GO:0046872">
    <property type="term" value="F:metal ion binding"/>
    <property type="evidence" value="ECO:0007669"/>
    <property type="project" value="UniProtKB-KW"/>
</dbReference>
<name>A0A174KJP0_9FIRM</name>